<protein>
    <recommendedName>
        <fullName evidence="1">non-specific serine/threonine protein kinase</fullName>
        <ecNumber evidence="1">2.7.11.1</ecNumber>
    </recommendedName>
</protein>
<dbReference type="GO" id="GO:0005829">
    <property type="term" value="C:cytosol"/>
    <property type="evidence" value="ECO:0007669"/>
    <property type="project" value="TreeGrafter"/>
</dbReference>
<evidence type="ECO:0000256" key="6">
    <source>
        <dbReference type="ARBA" id="ARBA00022840"/>
    </source>
</evidence>
<evidence type="ECO:0000256" key="1">
    <source>
        <dbReference type="ARBA" id="ARBA00012513"/>
    </source>
</evidence>
<evidence type="ECO:0000256" key="2">
    <source>
        <dbReference type="ARBA" id="ARBA00022527"/>
    </source>
</evidence>
<evidence type="ECO:0000256" key="5">
    <source>
        <dbReference type="ARBA" id="ARBA00022777"/>
    </source>
</evidence>
<dbReference type="InterPro" id="IPR011009">
    <property type="entry name" value="Kinase-like_dom_sf"/>
</dbReference>
<dbReference type="GO" id="GO:0004674">
    <property type="term" value="F:protein serine/threonine kinase activity"/>
    <property type="evidence" value="ECO:0007669"/>
    <property type="project" value="UniProtKB-KW"/>
</dbReference>
<evidence type="ECO:0000313" key="10">
    <source>
        <dbReference type="EMBL" id="EXM14091.1"/>
    </source>
</evidence>
<keyword evidence="2" id="KW-0723">Serine/threonine-protein kinase</keyword>
<organism evidence="10">
    <name type="scientific">Fusarium oxysporum f. sp. vasinfectum 25433</name>
    <dbReference type="NCBI Taxonomy" id="1089449"/>
    <lineage>
        <taxon>Eukaryota</taxon>
        <taxon>Fungi</taxon>
        <taxon>Dikarya</taxon>
        <taxon>Ascomycota</taxon>
        <taxon>Pezizomycotina</taxon>
        <taxon>Sordariomycetes</taxon>
        <taxon>Hypocreomycetidae</taxon>
        <taxon>Hypocreales</taxon>
        <taxon>Nectriaceae</taxon>
        <taxon>Fusarium</taxon>
        <taxon>Fusarium oxysporum species complex</taxon>
    </lineage>
</organism>
<accession>X0KZI5</accession>
<dbReference type="SMART" id="SM00220">
    <property type="entry name" value="S_TKc"/>
    <property type="match status" value="1"/>
</dbReference>
<dbReference type="PANTHER" id="PTHR24343">
    <property type="entry name" value="SERINE/THREONINE KINASE"/>
    <property type="match status" value="1"/>
</dbReference>
<dbReference type="HOGENOM" id="CLU_000288_63_0_1"/>
<evidence type="ECO:0000256" key="3">
    <source>
        <dbReference type="ARBA" id="ARBA00022679"/>
    </source>
</evidence>
<dbReference type="EMBL" id="JH658086">
    <property type="protein sequence ID" value="EXM14091.1"/>
    <property type="molecule type" value="Genomic_DNA"/>
</dbReference>
<reference evidence="10" key="2">
    <citation type="submission" date="2012-05" db="EMBL/GenBank/DDBJ databases">
        <title>The Genome Annotation of Fusarium oxysporum Cotton.</title>
        <authorList>
            <consortium name="The Broad Institute Genomics Platform"/>
            <person name="Ma L.-J."/>
            <person name="Corby-Kistler H."/>
            <person name="Broz K."/>
            <person name="Gale L.R."/>
            <person name="Jonkers W."/>
            <person name="O'Donnell K."/>
            <person name="Ploetz R."/>
            <person name="Steinberg C."/>
            <person name="Schwartz D.C."/>
            <person name="VanEtten H."/>
            <person name="Zhou S."/>
            <person name="Young S.K."/>
            <person name="Zeng Q."/>
            <person name="Gargeya S."/>
            <person name="Fitzgerald M."/>
            <person name="Abouelleil A."/>
            <person name="Alvarado L."/>
            <person name="Chapman S.B."/>
            <person name="Gainer-Dewar J."/>
            <person name="Goldberg J."/>
            <person name="Griggs A."/>
            <person name="Gujja S."/>
            <person name="Hansen M."/>
            <person name="Howarth C."/>
            <person name="Imamovic A."/>
            <person name="Ireland A."/>
            <person name="Larimer J."/>
            <person name="McCowan C."/>
            <person name="Murphy C."/>
            <person name="Pearson M."/>
            <person name="Poon T.W."/>
            <person name="Priest M."/>
            <person name="Roberts A."/>
            <person name="Saif S."/>
            <person name="Shea T."/>
            <person name="Sykes S."/>
            <person name="Wortman J."/>
            <person name="Nusbaum C."/>
            <person name="Birren B."/>
        </authorList>
    </citation>
    <scope>NUCLEOTIDE SEQUENCE</scope>
    <source>
        <strain evidence="10">25433</strain>
    </source>
</reference>
<keyword evidence="3" id="KW-0808">Transferase</keyword>
<dbReference type="GO" id="GO:0005524">
    <property type="term" value="F:ATP binding"/>
    <property type="evidence" value="ECO:0007669"/>
    <property type="project" value="UniProtKB-KW"/>
</dbReference>
<keyword evidence="6" id="KW-0067">ATP-binding</keyword>
<evidence type="ECO:0000259" key="9">
    <source>
        <dbReference type="PROSITE" id="PS50011"/>
    </source>
</evidence>
<dbReference type="SUPFAM" id="SSF56112">
    <property type="entry name" value="Protein kinase-like (PK-like)"/>
    <property type="match status" value="1"/>
</dbReference>
<name>X0KZI5_FUSOX</name>
<comment type="catalytic activity">
    <reaction evidence="8">
        <text>L-seryl-[protein] + ATP = O-phospho-L-seryl-[protein] + ADP + H(+)</text>
        <dbReference type="Rhea" id="RHEA:17989"/>
        <dbReference type="Rhea" id="RHEA-COMP:9863"/>
        <dbReference type="Rhea" id="RHEA-COMP:11604"/>
        <dbReference type="ChEBI" id="CHEBI:15378"/>
        <dbReference type="ChEBI" id="CHEBI:29999"/>
        <dbReference type="ChEBI" id="CHEBI:30616"/>
        <dbReference type="ChEBI" id="CHEBI:83421"/>
        <dbReference type="ChEBI" id="CHEBI:456216"/>
        <dbReference type="EC" id="2.7.11.1"/>
    </reaction>
</comment>
<dbReference type="InterPro" id="IPR000719">
    <property type="entry name" value="Prot_kinase_dom"/>
</dbReference>
<sequence>MVATPRQHHIERKLRKESLFDLWRKILGKKQPQDDKKGPTLPAKYGKCQKVVGYGTSDIVHGSHKKMENGINELYAVKELQHRSREMEDEYRYIRGLTAEFCILNELLHPNVIRTLELLTDEKGNYCQLEVEKVGCFFKQLMRGVDVVHRNLKPENLLLTRHGRLKISDIGNSDCFRMAWENDVHMMSGLCGTGTYIAPEVYMNQEYDGREVDVWDCGVIYTAMRTGVYLWHEARKDEDKIFAQYLKDRRQEEGFSPIESLKPLSCRDVIYCILDPNPSRCVAASQVLRSQWGQELQLCPAAF</sequence>
<dbReference type="EC" id="2.7.11.1" evidence="1"/>
<evidence type="ECO:0000256" key="4">
    <source>
        <dbReference type="ARBA" id="ARBA00022741"/>
    </source>
</evidence>
<dbReference type="Gene3D" id="1.10.510.10">
    <property type="entry name" value="Transferase(Phosphotransferase) domain 1"/>
    <property type="match status" value="1"/>
</dbReference>
<feature type="domain" description="Protein kinase" evidence="9">
    <location>
        <begin position="46"/>
        <end position="293"/>
    </location>
</feature>
<dbReference type="PROSITE" id="PS50011">
    <property type="entry name" value="PROTEIN_KINASE_DOM"/>
    <property type="match status" value="1"/>
</dbReference>
<dbReference type="PANTHER" id="PTHR24343:SF558">
    <property type="entry name" value="PROTEIN KINASE DOMAIN-CONTAINING PROTEIN"/>
    <property type="match status" value="1"/>
</dbReference>
<keyword evidence="5 10" id="KW-0418">Kinase</keyword>
<gene>
    <name evidence="10" type="ORF">FOTG_17496</name>
</gene>
<dbReference type="Gene3D" id="3.30.200.20">
    <property type="entry name" value="Phosphorylase Kinase, domain 1"/>
    <property type="match status" value="1"/>
</dbReference>
<dbReference type="Pfam" id="PF00069">
    <property type="entry name" value="Pkinase"/>
    <property type="match status" value="1"/>
</dbReference>
<dbReference type="AlphaFoldDB" id="X0KZI5"/>
<evidence type="ECO:0000256" key="8">
    <source>
        <dbReference type="ARBA" id="ARBA00048679"/>
    </source>
</evidence>
<proteinExistence type="predicted"/>
<reference evidence="10" key="1">
    <citation type="submission" date="2011-11" db="EMBL/GenBank/DDBJ databases">
        <title>The Genome Sequence of Fusarium oxysporum Cotton.</title>
        <authorList>
            <consortium name="The Broad Institute Genome Sequencing Platform"/>
            <person name="Ma L.-J."/>
            <person name="Gale L.R."/>
            <person name="Schwartz D.C."/>
            <person name="Zhou S."/>
            <person name="Corby-Kistler H."/>
            <person name="Young S.K."/>
            <person name="Zeng Q."/>
            <person name="Gargeya S."/>
            <person name="Fitzgerald M."/>
            <person name="Haas B."/>
            <person name="Abouelleil A."/>
            <person name="Alvarado L."/>
            <person name="Arachchi H.M."/>
            <person name="Berlin A."/>
            <person name="Brown A."/>
            <person name="Chapman S.B."/>
            <person name="Chen Z."/>
            <person name="Dunbar C."/>
            <person name="Freedman E."/>
            <person name="Gearin G."/>
            <person name="Goldberg J."/>
            <person name="Griggs A."/>
            <person name="Gujja S."/>
            <person name="Heiman D."/>
            <person name="Howarth C."/>
            <person name="Larson L."/>
            <person name="Lui A."/>
            <person name="MacDonald P.J.P."/>
            <person name="Montmayeur A."/>
            <person name="Murphy C."/>
            <person name="Neiman D."/>
            <person name="Pearson M."/>
            <person name="Priest M."/>
            <person name="Roberts A."/>
            <person name="Saif S."/>
            <person name="Shea T."/>
            <person name="Shenoy N."/>
            <person name="Sisk P."/>
            <person name="Stolte C."/>
            <person name="Sykes S."/>
            <person name="Wortman J."/>
            <person name="Nusbaum C."/>
            <person name="Birren B."/>
        </authorList>
    </citation>
    <scope>NUCLEOTIDE SEQUENCE [LARGE SCALE GENOMIC DNA]</scope>
    <source>
        <strain evidence="10">25433</strain>
    </source>
</reference>
<keyword evidence="4" id="KW-0547">Nucleotide-binding</keyword>
<dbReference type="Proteomes" id="UP000030701">
    <property type="component" value="Unassembled WGS sequence"/>
</dbReference>
<dbReference type="GO" id="GO:0030003">
    <property type="term" value="P:intracellular monoatomic cation homeostasis"/>
    <property type="evidence" value="ECO:0007669"/>
    <property type="project" value="TreeGrafter"/>
</dbReference>
<comment type="catalytic activity">
    <reaction evidence="7">
        <text>L-threonyl-[protein] + ATP = O-phospho-L-threonyl-[protein] + ADP + H(+)</text>
        <dbReference type="Rhea" id="RHEA:46608"/>
        <dbReference type="Rhea" id="RHEA-COMP:11060"/>
        <dbReference type="Rhea" id="RHEA-COMP:11605"/>
        <dbReference type="ChEBI" id="CHEBI:15378"/>
        <dbReference type="ChEBI" id="CHEBI:30013"/>
        <dbReference type="ChEBI" id="CHEBI:30616"/>
        <dbReference type="ChEBI" id="CHEBI:61977"/>
        <dbReference type="ChEBI" id="CHEBI:456216"/>
        <dbReference type="EC" id="2.7.11.1"/>
    </reaction>
</comment>
<evidence type="ECO:0000256" key="7">
    <source>
        <dbReference type="ARBA" id="ARBA00047899"/>
    </source>
</evidence>